<evidence type="ECO:0000313" key="5">
    <source>
        <dbReference type="Proteomes" id="UP001241092"/>
    </source>
</evidence>
<evidence type="ECO:0000259" key="3">
    <source>
        <dbReference type="PROSITE" id="PS51186"/>
    </source>
</evidence>
<dbReference type="PANTHER" id="PTHR43877">
    <property type="entry name" value="AMINOALKYLPHOSPHONATE N-ACETYLTRANSFERASE-RELATED-RELATED"/>
    <property type="match status" value="1"/>
</dbReference>
<dbReference type="InterPro" id="IPR000182">
    <property type="entry name" value="GNAT_dom"/>
</dbReference>
<dbReference type="EC" id="2.3.1.-" evidence="4"/>
<dbReference type="InterPro" id="IPR016181">
    <property type="entry name" value="Acyl_CoA_acyltransferase"/>
</dbReference>
<dbReference type="Pfam" id="PF00583">
    <property type="entry name" value="Acetyltransf_1"/>
    <property type="match status" value="1"/>
</dbReference>
<name>A0AAI8TUU2_MYCME</name>
<sequence>MTDERLREEPTTTVQLARPADLPELAAVAAATFPLACPPSAAPDNVAAFIAENLSEQRFGEYLTDPRRLVLVARDAATRIAGYAMLIHGVPDIDDVRRAVTVRPAIELSKIYVLPDQHGAGAAAALMSAALQKADELGFRAVWLGVNQKNQRAQRFYRKHGFVVNGTKTFQLGAGIEHDYVMVRAEATP</sequence>
<evidence type="ECO:0000256" key="2">
    <source>
        <dbReference type="ARBA" id="ARBA00023315"/>
    </source>
</evidence>
<organism evidence="4 5">
    <name type="scientific">Mycolicibacterium mageritense</name>
    <name type="common">Mycobacterium mageritense</name>
    <dbReference type="NCBI Taxonomy" id="53462"/>
    <lineage>
        <taxon>Bacteria</taxon>
        <taxon>Bacillati</taxon>
        <taxon>Actinomycetota</taxon>
        <taxon>Actinomycetes</taxon>
        <taxon>Mycobacteriales</taxon>
        <taxon>Mycobacteriaceae</taxon>
        <taxon>Mycolicibacterium</taxon>
    </lineage>
</organism>
<dbReference type="GO" id="GO:0016747">
    <property type="term" value="F:acyltransferase activity, transferring groups other than amino-acyl groups"/>
    <property type="evidence" value="ECO:0007669"/>
    <property type="project" value="InterPro"/>
</dbReference>
<evidence type="ECO:0000256" key="1">
    <source>
        <dbReference type="ARBA" id="ARBA00022679"/>
    </source>
</evidence>
<dbReference type="RefSeq" id="WP_286211741.1">
    <property type="nucleotide sequence ID" value="NZ_AP027452.1"/>
</dbReference>
<dbReference type="Gene3D" id="3.40.630.30">
    <property type="match status" value="1"/>
</dbReference>
<dbReference type="EMBL" id="AP027452">
    <property type="protein sequence ID" value="BDY31368.1"/>
    <property type="molecule type" value="Genomic_DNA"/>
</dbReference>
<dbReference type="SUPFAM" id="SSF55729">
    <property type="entry name" value="Acyl-CoA N-acyltransferases (Nat)"/>
    <property type="match status" value="1"/>
</dbReference>
<dbReference type="PROSITE" id="PS51186">
    <property type="entry name" value="GNAT"/>
    <property type="match status" value="1"/>
</dbReference>
<reference evidence="4" key="1">
    <citation type="submission" date="2023-03" db="EMBL/GenBank/DDBJ databases">
        <title>Draft genome sequence of a Mycolicibacterium mageritense strain H4_3_1 isolated from a hybrid biological-inorganic system reactor.</title>
        <authorList>
            <person name="Feng X."/>
            <person name="Kazama D."/>
            <person name="Sato K."/>
            <person name="Kobayashi H."/>
        </authorList>
    </citation>
    <scope>NUCLEOTIDE SEQUENCE</scope>
    <source>
        <strain evidence="4">H4_3_1</strain>
    </source>
</reference>
<keyword evidence="2 4" id="KW-0012">Acyltransferase</keyword>
<feature type="domain" description="N-acetyltransferase" evidence="3">
    <location>
        <begin position="12"/>
        <end position="187"/>
    </location>
</feature>
<keyword evidence="1 4" id="KW-0808">Transferase</keyword>
<gene>
    <name evidence="4" type="ORF">hbim_05320</name>
</gene>
<evidence type="ECO:0000313" key="4">
    <source>
        <dbReference type="EMBL" id="BDY31368.1"/>
    </source>
</evidence>
<proteinExistence type="predicted"/>
<protein>
    <submittedName>
        <fullName evidence="4">N-acetyltransferase</fullName>
        <ecNumber evidence="4">2.3.1.-</ecNumber>
    </submittedName>
</protein>
<dbReference type="AlphaFoldDB" id="A0AAI8TUU2"/>
<accession>A0AAI8TUU2</accession>
<dbReference type="Proteomes" id="UP001241092">
    <property type="component" value="Chromosome"/>
</dbReference>
<dbReference type="InterPro" id="IPR050832">
    <property type="entry name" value="Bact_Acetyltransf"/>
</dbReference>